<dbReference type="Pfam" id="PF00722">
    <property type="entry name" value="Glyco_hydro_16"/>
    <property type="match status" value="1"/>
</dbReference>
<comment type="function">
    <text evidence="8">Catalyzes xyloglucan endohydrolysis (XEH) and/or endotransglycosylation (XET). Cleaves and religates xyloglucan polymers, an essential constituent of the primary cell wall, and thereby participates in cell wall construction of growing tissues.</text>
</comment>
<name>A0AAV9D7U0_ACOCL</name>
<keyword evidence="5 8" id="KW-0326">Glycosidase</keyword>
<evidence type="ECO:0000313" key="10">
    <source>
        <dbReference type="EMBL" id="KAK1296168.1"/>
    </source>
</evidence>
<gene>
    <name evidence="10" type="primary">XTH9</name>
    <name evidence="10" type="ORF">QJS10_CPB15g00071</name>
</gene>
<dbReference type="PANTHER" id="PTHR31062">
    <property type="entry name" value="XYLOGLUCAN ENDOTRANSGLUCOSYLASE/HYDROLASE PROTEIN 8-RELATED"/>
    <property type="match status" value="1"/>
</dbReference>
<feature type="active site" description="Proton donor" evidence="6">
    <location>
        <position position="90"/>
    </location>
</feature>
<accession>A0AAV9D7U0</accession>
<dbReference type="GO" id="GO:0048046">
    <property type="term" value="C:apoplast"/>
    <property type="evidence" value="ECO:0007669"/>
    <property type="project" value="UniProtKB-SubCell"/>
</dbReference>
<dbReference type="AlphaFoldDB" id="A0AAV9D7U0"/>
<dbReference type="Gene3D" id="2.60.120.200">
    <property type="match status" value="1"/>
</dbReference>
<keyword evidence="8" id="KW-0964">Secreted</keyword>
<evidence type="ECO:0000256" key="8">
    <source>
        <dbReference type="RuleBase" id="RU361120"/>
    </source>
</evidence>
<dbReference type="FunFam" id="2.60.120.200:FF:000025">
    <property type="entry name" value="Xyloglucan endotransglucosylase/hydrolase"/>
    <property type="match status" value="1"/>
</dbReference>
<keyword evidence="8" id="KW-0134">Cell wall</keyword>
<reference evidence="10" key="1">
    <citation type="journal article" date="2023" name="Nat. Commun.">
        <title>Diploid and tetraploid genomes of Acorus and the evolution of monocots.</title>
        <authorList>
            <person name="Ma L."/>
            <person name="Liu K.W."/>
            <person name="Li Z."/>
            <person name="Hsiao Y.Y."/>
            <person name="Qi Y."/>
            <person name="Fu T."/>
            <person name="Tang G.D."/>
            <person name="Zhang D."/>
            <person name="Sun W.H."/>
            <person name="Liu D.K."/>
            <person name="Li Y."/>
            <person name="Chen G.Z."/>
            <person name="Liu X.D."/>
            <person name="Liao X.Y."/>
            <person name="Jiang Y.T."/>
            <person name="Yu X."/>
            <person name="Hao Y."/>
            <person name="Huang J."/>
            <person name="Zhao X.W."/>
            <person name="Ke S."/>
            <person name="Chen Y.Y."/>
            <person name="Wu W.L."/>
            <person name="Hsu J.L."/>
            <person name="Lin Y.F."/>
            <person name="Huang M.D."/>
            <person name="Li C.Y."/>
            <person name="Huang L."/>
            <person name="Wang Z.W."/>
            <person name="Zhao X."/>
            <person name="Zhong W.Y."/>
            <person name="Peng D.H."/>
            <person name="Ahmad S."/>
            <person name="Lan S."/>
            <person name="Zhang J.S."/>
            <person name="Tsai W.C."/>
            <person name="Van de Peer Y."/>
            <person name="Liu Z.J."/>
        </authorList>
    </citation>
    <scope>NUCLEOTIDE SEQUENCE</scope>
    <source>
        <strain evidence="10">CP</strain>
    </source>
</reference>
<keyword evidence="1 8" id="KW-0808">Transferase</keyword>
<proteinExistence type="inferred from homology"/>
<evidence type="ECO:0000256" key="2">
    <source>
        <dbReference type="ARBA" id="ARBA00022801"/>
    </source>
</evidence>
<dbReference type="InterPro" id="IPR013320">
    <property type="entry name" value="ConA-like_dom_sf"/>
</dbReference>
<evidence type="ECO:0000256" key="5">
    <source>
        <dbReference type="ARBA" id="ARBA00023295"/>
    </source>
</evidence>
<keyword evidence="2 8" id="KW-0378">Hydrolase</keyword>
<organism evidence="10 11">
    <name type="scientific">Acorus calamus</name>
    <name type="common">Sweet flag</name>
    <dbReference type="NCBI Taxonomy" id="4465"/>
    <lineage>
        <taxon>Eukaryota</taxon>
        <taxon>Viridiplantae</taxon>
        <taxon>Streptophyta</taxon>
        <taxon>Embryophyta</taxon>
        <taxon>Tracheophyta</taxon>
        <taxon>Spermatophyta</taxon>
        <taxon>Magnoliopsida</taxon>
        <taxon>Liliopsida</taxon>
        <taxon>Acoraceae</taxon>
        <taxon>Acorus</taxon>
    </lineage>
</organism>
<dbReference type="EC" id="2.4.1.207" evidence="8"/>
<keyword evidence="11" id="KW-1185">Reference proteome</keyword>
<feature type="domain" description="GH16" evidence="9">
    <location>
        <begin position="6"/>
        <end position="200"/>
    </location>
</feature>
<evidence type="ECO:0000259" key="9">
    <source>
        <dbReference type="PROSITE" id="PS51762"/>
    </source>
</evidence>
<dbReference type="GO" id="GO:0010411">
    <property type="term" value="P:xyloglucan metabolic process"/>
    <property type="evidence" value="ECO:0007669"/>
    <property type="project" value="InterPro"/>
</dbReference>
<keyword evidence="3" id="KW-1015">Disulfide bond</keyword>
<keyword evidence="8" id="KW-0961">Cell wall biogenesis/degradation</keyword>
<feature type="active site" description="Nucleophile" evidence="6">
    <location>
        <position position="86"/>
    </location>
</feature>
<evidence type="ECO:0000256" key="3">
    <source>
        <dbReference type="ARBA" id="ARBA00023157"/>
    </source>
</evidence>
<dbReference type="PIRSF" id="PIRSF005604">
    <property type="entry name" value="XET"/>
    <property type="match status" value="1"/>
</dbReference>
<sequence length="264" mass="29802">MLITYATSTANFTELFQPYWAADHIEAGEGGEPLQLKLDNTSGCGFKSVNKYLFGQIGMHIKLVQGDSAGTVTAFYMSAEGPNHDELDFEFLGNVSGEPYLVQTNVYVNGSGNREQRHSLWFDPTTDFHYYSLLWNSHHVRFMVDGIPIRVFANREDVGVPYPKEQAMAIYASVWNADDWATQGGRVKTNWTHAPFVTSFRSFVIDACADDPVVARCREGDGPAMVGLSPHEKRQLRWTQRRHLVYDYCADVGRFETLPRECLG</sequence>
<dbReference type="InterPro" id="IPR008263">
    <property type="entry name" value="GH16_AS"/>
</dbReference>
<dbReference type="InterPro" id="IPR010713">
    <property type="entry name" value="XET_C"/>
</dbReference>
<evidence type="ECO:0000256" key="6">
    <source>
        <dbReference type="PIRSR" id="PIRSR005604-1"/>
    </source>
</evidence>
<dbReference type="SUPFAM" id="SSF49899">
    <property type="entry name" value="Concanavalin A-like lectins/glucanases"/>
    <property type="match status" value="1"/>
</dbReference>
<dbReference type="InterPro" id="IPR016455">
    <property type="entry name" value="XTH"/>
</dbReference>
<comment type="PTM">
    <text evidence="8">Contains at least one intrachain disulfide bond essential for its enzymatic activity.</text>
</comment>
<evidence type="ECO:0000256" key="1">
    <source>
        <dbReference type="ARBA" id="ARBA00022679"/>
    </source>
</evidence>
<protein>
    <recommendedName>
        <fullName evidence="8">Xyloglucan endotransglucosylase/hydrolase</fullName>
        <ecNumber evidence="8">2.4.1.207</ecNumber>
    </recommendedName>
</protein>
<dbReference type="Pfam" id="PF06955">
    <property type="entry name" value="XET_C"/>
    <property type="match status" value="1"/>
</dbReference>
<dbReference type="InterPro" id="IPR000757">
    <property type="entry name" value="Beta-glucanase-like"/>
</dbReference>
<dbReference type="PROSITE" id="PS51762">
    <property type="entry name" value="GH16_2"/>
    <property type="match status" value="1"/>
</dbReference>
<comment type="similarity">
    <text evidence="8">Belongs to the glycosyl hydrolase 16 family.</text>
</comment>
<dbReference type="GO" id="GO:0016762">
    <property type="term" value="F:xyloglucan:xyloglucosyl transferase activity"/>
    <property type="evidence" value="ECO:0007669"/>
    <property type="project" value="UniProtKB-EC"/>
</dbReference>
<dbReference type="Proteomes" id="UP001180020">
    <property type="component" value="Unassembled WGS sequence"/>
</dbReference>
<dbReference type="EMBL" id="JAUJYO010000015">
    <property type="protein sequence ID" value="KAK1296168.1"/>
    <property type="molecule type" value="Genomic_DNA"/>
</dbReference>
<dbReference type="GO" id="GO:0004553">
    <property type="term" value="F:hydrolase activity, hydrolyzing O-glycosyl compounds"/>
    <property type="evidence" value="ECO:0007669"/>
    <property type="project" value="InterPro"/>
</dbReference>
<evidence type="ECO:0000313" key="11">
    <source>
        <dbReference type="Proteomes" id="UP001180020"/>
    </source>
</evidence>
<reference evidence="10" key="2">
    <citation type="submission" date="2023-06" db="EMBL/GenBank/DDBJ databases">
        <authorList>
            <person name="Ma L."/>
            <person name="Liu K.-W."/>
            <person name="Li Z."/>
            <person name="Hsiao Y.-Y."/>
            <person name="Qi Y."/>
            <person name="Fu T."/>
            <person name="Tang G."/>
            <person name="Zhang D."/>
            <person name="Sun W.-H."/>
            <person name="Liu D.-K."/>
            <person name="Li Y."/>
            <person name="Chen G.-Z."/>
            <person name="Liu X.-D."/>
            <person name="Liao X.-Y."/>
            <person name="Jiang Y.-T."/>
            <person name="Yu X."/>
            <person name="Hao Y."/>
            <person name="Huang J."/>
            <person name="Zhao X.-W."/>
            <person name="Ke S."/>
            <person name="Chen Y.-Y."/>
            <person name="Wu W.-L."/>
            <person name="Hsu J.-L."/>
            <person name="Lin Y.-F."/>
            <person name="Huang M.-D."/>
            <person name="Li C.-Y."/>
            <person name="Huang L."/>
            <person name="Wang Z.-W."/>
            <person name="Zhao X."/>
            <person name="Zhong W.-Y."/>
            <person name="Peng D.-H."/>
            <person name="Ahmad S."/>
            <person name="Lan S."/>
            <person name="Zhang J.-S."/>
            <person name="Tsai W.-C."/>
            <person name="Van De Peer Y."/>
            <person name="Liu Z.-J."/>
        </authorList>
    </citation>
    <scope>NUCLEOTIDE SEQUENCE</scope>
    <source>
        <strain evidence="10">CP</strain>
        <tissue evidence="10">Leaves</tissue>
    </source>
</reference>
<keyword evidence="4" id="KW-0325">Glycoprotein</keyword>
<dbReference type="GO" id="GO:0071555">
    <property type="term" value="P:cell wall organization"/>
    <property type="evidence" value="ECO:0007669"/>
    <property type="project" value="UniProtKB-KW"/>
</dbReference>
<keyword evidence="8" id="KW-0052">Apoplast</keyword>
<dbReference type="CDD" id="cd02176">
    <property type="entry name" value="GH16_XET"/>
    <property type="match status" value="1"/>
</dbReference>
<feature type="glycosylation site" description="N-linked (GlcNAc...) asparagine" evidence="7">
    <location>
        <position position="94"/>
    </location>
</feature>
<comment type="subcellular location">
    <subcellularLocation>
        <location evidence="8">Secreted</location>
        <location evidence="8">Cell wall</location>
    </subcellularLocation>
    <subcellularLocation>
        <location evidence="8">Secreted</location>
        <location evidence="8">Extracellular space</location>
        <location evidence="8">Apoplast</location>
    </subcellularLocation>
</comment>
<evidence type="ECO:0000256" key="7">
    <source>
        <dbReference type="PIRSR" id="PIRSR005604-2"/>
    </source>
</evidence>
<comment type="caution">
    <text evidence="10">The sequence shown here is derived from an EMBL/GenBank/DDBJ whole genome shotgun (WGS) entry which is preliminary data.</text>
</comment>
<dbReference type="GO" id="GO:0042546">
    <property type="term" value="P:cell wall biogenesis"/>
    <property type="evidence" value="ECO:0007669"/>
    <property type="project" value="InterPro"/>
</dbReference>
<dbReference type="PROSITE" id="PS01034">
    <property type="entry name" value="GH16_1"/>
    <property type="match status" value="1"/>
</dbReference>
<dbReference type="InterPro" id="IPR044791">
    <property type="entry name" value="Beta-glucanase/XTH"/>
</dbReference>
<evidence type="ECO:0000256" key="4">
    <source>
        <dbReference type="ARBA" id="ARBA00023180"/>
    </source>
</evidence>